<sequence length="74" mass="8494">MMSNEPETLVEKQVTYTLQLNGQLFVIENVPARVNEETGEQFFSPSIVEHLQQIILTGQEPDRFAEVPVYHYVA</sequence>
<protein>
    <submittedName>
        <fullName evidence="1">YgiT-type zinc finger protein</fullName>
    </submittedName>
</protein>
<reference evidence="1 2" key="1">
    <citation type="submission" date="2018-02" db="EMBL/GenBank/DDBJ databases">
        <authorList>
            <person name="Cohen D.B."/>
            <person name="Kent A.D."/>
        </authorList>
    </citation>
    <scope>NUCLEOTIDE SEQUENCE [LARGE SCALE GENOMIC DNA]</scope>
    <source>
        <strain evidence="1 2">ULC007</strain>
    </source>
</reference>
<comment type="caution">
    <text evidence="1">The sequence shown here is derived from an EMBL/GenBank/DDBJ whole genome shotgun (WGS) entry which is preliminary data.</text>
</comment>
<dbReference type="EMBL" id="PVWG01000004">
    <property type="protein sequence ID" value="PSB21024.1"/>
    <property type="molecule type" value="Genomic_DNA"/>
</dbReference>
<evidence type="ECO:0000313" key="1">
    <source>
        <dbReference type="EMBL" id="PSB21024.1"/>
    </source>
</evidence>
<dbReference type="OrthoDB" id="466160at2"/>
<dbReference type="InterPro" id="IPR022453">
    <property type="entry name" value="Znf_MqsA-type"/>
</dbReference>
<dbReference type="AlphaFoldDB" id="A0A2T1DKT0"/>
<dbReference type="Proteomes" id="UP000238634">
    <property type="component" value="Unassembled WGS sequence"/>
</dbReference>
<proteinExistence type="predicted"/>
<keyword evidence="2" id="KW-1185">Reference proteome</keyword>
<accession>A0A2T1DKT0</accession>
<reference evidence="1 2" key="2">
    <citation type="submission" date="2018-03" db="EMBL/GenBank/DDBJ databases">
        <title>The ancient ancestry and fast evolution of plastids.</title>
        <authorList>
            <person name="Moore K.R."/>
            <person name="Magnabosco C."/>
            <person name="Momper L."/>
            <person name="Gold D.A."/>
            <person name="Bosak T."/>
            <person name="Fournier G.P."/>
        </authorList>
    </citation>
    <scope>NUCLEOTIDE SEQUENCE [LARGE SCALE GENOMIC DNA]</scope>
    <source>
        <strain evidence="1 2">ULC007</strain>
    </source>
</reference>
<name>A0A2T1DKT0_9CYAN</name>
<dbReference type="NCBIfam" id="TIGR03831">
    <property type="entry name" value="YgiT_finger"/>
    <property type="match status" value="1"/>
</dbReference>
<organism evidence="1 2">
    <name type="scientific">Phormidesmis priestleyi ULC007</name>
    <dbReference type="NCBI Taxonomy" id="1920490"/>
    <lineage>
        <taxon>Bacteria</taxon>
        <taxon>Bacillati</taxon>
        <taxon>Cyanobacteriota</taxon>
        <taxon>Cyanophyceae</taxon>
        <taxon>Leptolyngbyales</taxon>
        <taxon>Leptolyngbyaceae</taxon>
        <taxon>Phormidesmis</taxon>
    </lineage>
</organism>
<evidence type="ECO:0000313" key="2">
    <source>
        <dbReference type="Proteomes" id="UP000238634"/>
    </source>
</evidence>
<gene>
    <name evidence="1" type="ORF">C7B65_06210</name>
</gene>